<comment type="cofactor">
    <cofactor evidence="1">
        <name>Mg(2+)</name>
        <dbReference type="ChEBI" id="CHEBI:18420"/>
    </cofactor>
</comment>
<sequence length="190" mass="20133">MGFSLLSGLSSTCSPLSRTPSRNGSNEFEVRARSHRRLDLPGTVEGVNISLSSDFARAVPEMAVSWEAAPVAEPRLLALNEPLAKELGLDPAWLRADGLPFLVGAQAPGVAQAYAGHQFGGYSPRLGDGRALLLGELTDADGRLRDLHLKGSGRTPFGVPRGPRQIRAQRGTGFVAALLLDREPVSGLLT</sequence>
<keyword evidence="6" id="KW-0547">Nucleotide-binding</keyword>
<comment type="caution">
    <text evidence="10">The sequence shown here is derived from an EMBL/GenBank/DDBJ whole genome shotgun (WGS) entry which is preliminary data.</text>
</comment>
<evidence type="ECO:0000256" key="1">
    <source>
        <dbReference type="ARBA" id="ARBA00001946"/>
    </source>
</evidence>
<evidence type="ECO:0000256" key="3">
    <source>
        <dbReference type="ARBA" id="ARBA00022679"/>
    </source>
</evidence>
<feature type="non-terminal residue" evidence="10">
    <location>
        <position position="190"/>
    </location>
</feature>
<dbReference type="Pfam" id="PF02696">
    <property type="entry name" value="SelO"/>
    <property type="match status" value="1"/>
</dbReference>
<dbReference type="PANTHER" id="PTHR32057:SF14">
    <property type="entry name" value="PROTEIN ADENYLYLTRANSFERASE SELO, MITOCHONDRIAL"/>
    <property type="match status" value="1"/>
</dbReference>
<dbReference type="PANTHER" id="PTHR32057">
    <property type="entry name" value="PROTEIN ADENYLYLTRANSFERASE SELO, MITOCHONDRIAL"/>
    <property type="match status" value="1"/>
</dbReference>
<reference evidence="10 11" key="1">
    <citation type="submission" date="2019-08" db="EMBL/GenBank/DDBJ databases">
        <title>Lentzea from Indian Himalayas.</title>
        <authorList>
            <person name="Mandal S."/>
            <person name="Mallick Gupta A."/>
            <person name="Maiti P.K."/>
            <person name="Sarkar J."/>
            <person name="Mandal S."/>
        </authorList>
    </citation>
    <scope>NUCLEOTIDE SEQUENCE [LARGE SCALE GENOMIC DNA]</scope>
    <source>
        <strain evidence="10 11">PSKA42</strain>
    </source>
</reference>
<evidence type="ECO:0000256" key="6">
    <source>
        <dbReference type="ARBA" id="ARBA00022741"/>
    </source>
</evidence>
<keyword evidence="7" id="KW-0067">ATP-binding</keyword>
<dbReference type="InterPro" id="IPR003846">
    <property type="entry name" value="SelO"/>
</dbReference>
<evidence type="ECO:0000256" key="5">
    <source>
        <dbReference type="ARBA" id="ARBA00022723"/>
    </source>
</evidence>
<protein>
    <recommendedName>
        <fullName evidence="12">Selenoprotein O</fullName>
    </recommendedName>
</protein>
<organism evidence="10 11">
    <name type="scientific">Lentzea indica</name>
    <dbReference type="NCBI Taxonomy" id="2604800"/>
    <lineage>
        <taxon>Bacteria</taxon>
        <taxon>Bacillati</taxon>
        <taxon>Actinomycetota</taxon>
        <taxon>Actinomycetes</taxon>
        <taxon>Pseudonocardiales</taxon>
        <taxon>Pseudonocardiaceae</taxon>
        <taxon>Lentzea</taxon>
    </lineage>
</organism>
<evidence type="ECO:0008006" key="12">
    <source>
        <dbReference type="Google" id="ProtNLM"/>
    </source>
</evidence>
<evidence type="ECO:0000256" key="9">
    <source>
        <dbReference type="SAM" id="MobiDB-lite"/>
    </source>
</evidence>
<evidence type="ECO:0000313" key="10">
    <source>
        <dbReference type="EMBL" id="NKE62900.1"/>
    </source>
</evidence>
<evidence type="ECO:0000256" key="2">
    <source>
        <dbReference type="ARBA" id="ARBA00009747"/>
    </source>
</evidence>
<comment type="similarity">
    <text evidence="2">Belongs to the SELO family.</text>
</comment>
<evidence type="ECO:0000313" key="11">
    <source>
        <dbReference type="Proteomes" id="UP001515943"/>
    </source>
</evidence>
<keyword evidence="11" id="KW-1185">Reference proteome</keyword>
<proteinExistence type="inferred from homology"/>
<accession>A0ABX1FVT6</accession>
<feature type="compositionally biased region" description="Polar residues" evidence="9">
    <location>
        <begin position="7"/>
        <end position="26"/>
    </location>
</feature>
<keyword evidence="5" id="KW-0479">Metal-binding</keyword>
<feature type="region of interest" description="Disordered" evidence="9">
    <location>
        <begin position="1"/>
        <end position="30"/>
    </location>
</feature>
<evidence type="ECO:0000256" key="4">
    <source>
        <dbReference type="ARBA" id="ARBA00022695"/>
    </source>
</evidence>
<evidence type="ECO:0000256" key="8">
    <source>
        <dbReference type="ARBA" id="ARBA00022842"/>
    </source>
</evidence>
<keyword evidence="3" id="KW-0808">Transferase</keyword>
<dbReference type="Proteomes" id="UP001515943">
    <property type="component" value="Unassembled WGS sequence"/>
</dbReference>
<gene>
    <name evidence="10" type="ORF">FXN61_41740</name>
</gene>
<keyword evidence="8" id="KW-0460">Magnesium</keyword>
<evidence type="ECO:0000256" key="7">
    <source>
        <dbReference type="ARBA" id="ARBA00022840"/>
    </source>
</evidence>
<name>A0ABX1FVT6_9PSEU</name>
<keyword evidence="4" id="KW-0548">Nucleotidyltransferase</keyword>
<dbReference type="EMBL" id="VSRL01000295">
    <property type="protein sequence ID" value="NKE62900.1"/>
    <property type="molecule type" value="Genomic_DNA"/>
</dbReference>